<keyword evidence="3" id="KW-0238">DNA-binding</keyword>
<feature type="domain" description="BZIP" evidence="6">
    <location>
        <begin position="171"/>
        <end position="186"/>
    </location>
</feature>
<gene>
    <name evidence="7" type="ORF">TELCIR_21910</name>
</gene>
<dbReference type="PANTHER" id="PTHR46542">
    <property type="entry name" value="X-BOX BINDING PROTEIN 1"/>
    <property type="match status" value="1"/>
</dbReference>
<dbReference type="PANTHER" id="PTHR46542:SF1">
    <property type="entry name" value="X-BOX BINDING PROTEIN 1"/>
    <property type="match status" value="1"/>
</dbReference>
<feature type="non-terminal residue" evidence="7">
    <location>
        <position position="188"/>
    </location>
</feature>
<evidence type="ECO:0000256" key="5">
    <source>
        <dbReference type="ARBA" id="ARBA00023242"/>
    </source>
</evidence>
<dbReference type="OrthoDB" id="20960at2759"/>
<keyword evidence="2" id="KW-0805">Transcription regulation</keyword>
<evidence type="ECO:0000259" key="6">
    <source>
        <dbReference type="PROSITE" id="PS00036"/>
    </source>
</evidence>
<keyword evidence="8" id="KW-1185">Reference proteome</keyword>
<dbReference type="EMBL" id="KZ373615">
    <property type="protein sequence ID" value="PIO56690.1"/>
    <property type="molecule type" value="Genomic_DNA"/>
</dbReference>
<evidence type="ECO:0000313" key="7">
    <source>
        <dbReference type="EMBL" id="PIO56690.1"/>
    </source>
</evidence>
<keyword evidence="1" id="KW-0832">Ubl conjugation</keyword>
<dbReference type="InterPro" id="IPR052470">
    <property type="entry name" value="ER_Stress-Reg_TF"/>
</dbReference>
<dbReference type="InterPro" id="IPR004827">
    <property type="entry name" value="bZIP"/>
</dbReference>
<evidence type="ECO:0000256" key="1">
    <source>
        <dbReference type="ARBA" id="ARBA00022843"/>
    </source>
</evidence>
<protein>
    <recommendedName>
        <fullName evidence="6">BZIP domain-containing protein</fullName>
    </recommendedName>
</protein>
<dbReference type="AlphaFoldDB" id="A0A2G9TH70"/>
<accession>A0A2G9TH70</accession>
<dbReference type="GO" id="GO:0000977">
    <property type="term" value="F:RNA polymerase II transcription regulatory region sequence-specific DNA binding"/>
    <property type="evidence" value="ECO:0007669"/>
    <property type="project" value="TreeGrafter"/>
</dbReference>
<keyword evidence="4" id="KW-0804">Transcription</keyword>
<dbReference type="PROSITE" id="PS00036">
    <property type="entry name" value="BZIP_BASIC"/>
    <property type="match status" value="1"/>
</dbReference>
<sequence>MTRTLSPPVVCTLPADVIPRGRSLKDRYAFTDQSQTAQCCVTCTSRLDRGPGGGRFHRFLEGHSPKATLSTVYRYRIAMMNTHRTFYLVPADVVAQPTIAIPRPLAPSPRVISTVPVMQKSPGCLKRPLSVDLKRPLSADPIEVLLGENTQPHQRKRECLDHLTHEQKMNRRKMKNRIAAQTARDRKK</sequence>
<name>A0A2G9TH70_TELCI</name>
<reference evidence="7 8" key="1">
    <citation type="submission" date="2015-09" db="EMBL/GenBank/DDBJ databases">
        <title>Draft genome of the parasitic nematode Teladorsagia circumcincta isolate WARC Sus (inbred).</title>
        <authorList>
            <person name="Mitreva M."/>
        </authorList>
    </citation>
    <scope>NUCLEOTIDE SEQUENCE [LARGE SCALE GENOMIC DNA]</scope>
    <source>
        <strain evidence="7 8">S</strain>
    </source>
</reference>
<dbReference type="GO" id="GO:0005634">
    <property type="term" value="C:nucleus"/>
    <property type="evidence" value="ECO:0007669"/>
    <property type="project" value="TreeGrafter"/>
</dbReference>
<organism evidence="7 8">
    <name type="scientific">Teladorsagia circumcincta</name>
    <name type="common">Brown stomach worm</name>
    <name type="synonym">Ostertagia circumcincta</name>
    <dbReference type="NCBI Taxonomy" id="45464"/>
    <lineage>
        <taxon>Eukaryota</taxon>
        <taxon>Metazoa</taxon>
        <taxon>Ecdysozoa</taxon>
        <taxon>Nematoda</taxon>
        <taxon>Chromadorea</taxon>
        <taxon>Rhabditida</taxon>
        <taxon>Rhabditina</taxon>
        <taxon>Rhabditomorpha</taxon>
        <taxon>Strongyloidea</taxon>
        <taxon>Trichostrongylidae</taxon>
        <taxon>Teladorsagia</taxon>
    </lineage>
</organism>
<dbReference type="Proteomes" id="UP000230423">
    <property type="component" value="Unassembled WGS sequence"/>
</dbReference>
<evidence type="ECO:0000313" key="8">
    <source>
        <dbReference type="Proteomes" id="UP000230423"/>
    </source>
</evidence>
<evidence type="ECO:0000256" key="3">
    <source>
        <dbReference type="ARBA" id="ARBA00023125"/>
    </source>
</evidence>
<keyword evidence="5" id="KW-0539">Nucleus</keyword>
<evidence type="ECO:0000256" key="4">
    <source>
        <dbReference type="ARBA" id="ARBA00023163"/>
    </source>
</evidence>
<evidence type="ECO:0000256" key="2">
    <source>
        <dbReference type="ARBA" id="ARBA00023015"/>
    </source>
</evidence>
<proteinExistence type="predicted"/>
<dbReference type="GO" id="GO:0000981">
    <property type="term" value="F:DNA-binding transcription factor activity, RNA polymerase II-specific"/>
    <property type="evidence" value="ECO:0007669"/>
    <property type="project" value="TreeGrafter"/>
</dbReference>